<keyword evidence="2" id="KW-0012">Acyltransferase</keyword>
<dbReference type="GO" id="GO:0016747">
    <property type="term" value="F:acyltransferase activity, transferring groups other than amino-acyl groups"/>
    <property type="evidence" value="ECO:0007669"/>
    <property type="project" value="UniProtKB-ARBA"/>
</dbReference>
<dbReference type="AlphaFoldDB" id="A0AAV6WUA8"/>
<dbReference type="Proteomes" id="UP000826271">
    <property type="component" value="Unassembled WGS sequence"/>
</dbReference>
<dbReference type="EMBL" id="WHWC01000012">
    <property type="protein sequence ID" value="KAG8372545.1"/>
    <property type="molecule type" value="Genomic_DNA"/>
</dbReference>
<dbReference type="InterPro" id="IPR023213">
    <property type="entry name" value="CAT-like_dom_sf"/>
</dbReference>
<dbReference type="Gene3D" id="3.30.559.10">
    <property type="entry name" value="Chloramphenicol acetyltransferase-like domain"/>
    <property type="match status" value="2"/>
</dbReference>
<accession>A0AAV6WUA8</accession>
<keyword evidence="1" id="KW-0808">Transferase</keyword>
<keyword evidence="4" id="KW-1185">Reference proteome</keyword>
<name>A0AAV6WUA8_9LAMI</name>
<dbReference type="InterPro" id="IPR051504">
    <property type="entry name" value="Plant_metabolite_acyltrans"/>
</dbReference>
<dbReference type="Pfam" id="PF02458">
    <property type="entry name" value="Transferase"/>
    <property type="match status" value="1"/>
</dbReference>
<sequence>MVTVVERCRVAPPDAAAELSLPLTFFDMFWLDFHPIQRLLFYEFPCSESHFIHTIIPNIKTSVARALQHFLPLAGNFIYPSGLQMPQIQFNNGDSVSVVFAESDDDFSYLTANHARDARKFYPYLPELSPIINLSSCRLIPILAVQVTLFPNIGVSIGLTNHHVVGDASSTVSFLKSWAEICKLGGGVECLDSKFLPLYDRCLIKDPNGDIAKKYWNQLRKDVSYDSNHQNDHENKFRATFVMKEANIQKLKNLVANSEEPNNSCHHISTFTVTSAYVWTCLAKSSASIGEDDGMEYFIFAADFRARMNPPLPANYFGNCVGPFFAKLPRSRLIEKDGFAVTVKLIGEVIYRGLYQNKEEVLKDVEDWPSQLGAVEWDRTLGMAGSPRFDVYDADFGWGKPKKFESISIDHDGCMSLCKSRDSEKDLEIGLSLPKIKMNAFATIFRDGLAIV</sequence>
<evidence type="ECO:0000313" key="4">
    <source>
        <dbReference type="Proteomes" id="UP000826271"/>
    </source>
</evidence>
<comment type="caution">
    <text evidence="3">The sequence shown here is derived from an EMBL/GenBank/DDBJ whole genome shotgun (WGS) entry which is preliminary data.</text>
</comment>
<evidence type="ECO:0000256" key="2">
    <source>
        <dbReference type="ARBA" id="ARBA00023315"/>
    </source>
</evidence>
<reference evidence="3" key="1">
    <citation type="submission" date="2019-10" db="EMBL/GenBank/DDBJ databases">
        <authorList>
            <person name="Zhang R."/>
            <person name="Pan Y."/>
            <person name="Wang J."/>
            <person name="Ma R."/>
            <person name="Yu S."/>
        </authorList>
    </citation>
    <scope>NUCLEOTIDE SEQUENCE</scope>
    <source>
        <strain evidence="3">LA-IB0</strain>
        <tissue evidence="3">Leaf</tissue>
    </source>
</reference>
<evidence type="ECO:0000313" key="3">
    <source>
        <dbReference type="EMBL" id="KAG8372545.1"/>
    </source>
</evidence>
<gene>
    <name evidence="3" type="ORF">BUALT_Bualt12G0077200</name>
</gene>
<evidence type="ECO:0000256" key="1">
    <source>
        <dbReference type="ARBA" id="ARBA00022679"/>
    </source>
</evidence>
<organism evidence="3 4">
    <name type="scientific">Buddleja alternifolia</name>
    <dbReference type="NCBI Taxonomy" id="168488"/>
    <lineage>
        <taxon>Eukaryota</taxon>
        <taxon>Viridiplantae</taxon>
        <taxon>Streptophyta</taxon>
        <taxon>Embryophyta</taxon>
        <taxon>Tracheophyta</taxon>
        <taxon>Spermatophyta</taxon>
        <taxon>Magnoliopsida</taxon>
        <taxon>eudicotyledons</taxon>
        <taxon>Gunneridae</taxon>
        <taxon>Pentapetalae</taxon>
        <taxon>asterids</taxon>
        <taxon>lamiids</taxon>
        <taxon>Lamiales</taxon>
        <taxon>Scrophulariaceae</taxon>
        <taxon>Buddlejeae</taxon>
        <taxon>Buddleja</taxon>
    </lineage>
</organism>
<dbReference type="PANTHER" id="PTHR31625">
    <property type="match status" value="1"/>
</dbReference>
<protein>
    <submittedName>
        <fullName evidence="3">Uncharacterized protein</fullName>
    </submittedName>
</protein>
<proteinExistence type="predicted"/>